<dbReference type="EMBL" id="LN890655">
    <property type="protein sequence ID" value="CUS05381.2"/>
    <property type="molecule type" value="Genomic_DNA"/>
</dbReference>
<evidence type="ECO:0000313" key="3">
    <source>
        <dbReference type="Proteomes" id="UP000215027"/>
    </source>
</evidence>
<geneLocation type="plasmid" evidence="2">
    <name>III</name>
</geneLocation>
<gene>
    <name evidence="1" type="ORF">CFX0092_A3503</name>
    <name evidence="2" type="ORF">CFX0092_P0058</name>
</gene>
<dbReference type="EMBL" id="LN890657">
    <property type="protein sequence ID" value="CUS06458.1"/>
    <property type="molecule type" value="Genomic_DNA"/>
</dbReference>
<dbReference type="Proteomes" id="UP000215027">
    <property type="component" value="Plasmid III"/>
</dbReference>
<proteinExistence type="predicted"/>
<dbReference type="Proteomes" id="UP000215027">
    <property type="component" value="Chromosome I"/>
</dbReference>
<dbReference type="KEGG" id="pbf:CFX0092_P0058"/>
<reference evidence="1" key="1">
    <citation type="submission" date="2015-10" db="EMBL/GenBank/DDBJ databases">
        <authorList>
            <person name="Gilbert D.G."/>
        </authorList>
    </citation>
    <scope>NUCLEOTIDE SEQUENCE</scope>
    <source>
        <strain evidence="1">Cfx-K</strain>
    </source>
</reference>
<name>A0A160T4W3_9CHLR</name>
<reference evidence="1 3" key="2">
    <citation type="submission" date="2016-01" db="EMBL/GenBank/DDBJ databases">
        <authorList>
            <person name="Oliw E.H."/>
        </authorList>
    </citation>
    <scope>NUCLEOTIDE SEQUENCE [LARGE SCALE GENOMIC DNA]</scope>
    <source>
        <strain evidence="1 3">Cfx-K</strain>
        <plasmid evidence="3">Plasmid iii</plasmid>
    </source>
</reference>
<dbReference type="AlphaFoldDB" id="A0A160T4W3"/>
<dbReference type="KEGG" id="pbf:CFX0092_A3503"/>
<keyword evidence="2" id="KW-0614">Plasmid</keyword>
<keyword evidence="3" id="KW-1185">Reference proteome</keyword>
<protein>
    <submittedName>
        <fullName evidence="1">Uncharacterized protein</fullName>
    </submittedName>
</protein>
<evidence type="ECO:0000313" key="1">
    <source>
        <dbReference type="EMBL" id="CUS05381.2"/>
    </source>
</evidence>
<geneLocation type="plasmid" evidence="3">
    <name>iii</name>
</geneLocation>
<accession>A0A160T4W3</accession>
<sequence length="59" mass="7166">MPTVWNELQTRWKMTRSVTDWLNQSQSGGQNSERINYQRRDSIVYLCRRLHSRRVVTAR</sequence>
<organism evidence="1 3">
    <name type="scientific">Candidatus Promineifilum breve</name>
    <dbReference type="NCBI Taxonomy" id="1806508"/>
    <lineage>
        <taxon>Bacteria</taxon>
        <taxon>Bacillati</taxon>
        <taxon>Chloroflexota</taxon>
        <taxon>Ardenticatenia</taxon>
        <taxon>Candidatus Promineifilales</taxon>
        <taxon>Candidatus Promineifilaceae</taxon>
        <taxon>Candidatus Promineifilum</taxon>
    </lineage>
</organism>
<evidence type="ECO:0000313" key="2">
    <source>
        <dbReference type="EMBL" id="CUS06458.1"/>
    </source>
</evidence>